<evidence type="ECO:0000259" key="1">
    <source>
        <dbReference type="Pfam" id="PF00188"/>
    </source>
</evidence>
<dbReference type="Gene3D" id="3.40.33.10">
    <property type="entry name" value="CAP"/>
    <property type="match status" value="1"/>
</dbReference>
<dbReference type="KEGG" id="hbs:IPV69_16185"/>
<evidence type="ECO:0000313" key="2">
    <source>
        <dbReference type="EMBL" id="QOV87819.1"/>
    </source>
</evidence>
<proteinExistence type="predicted"/>
<protein>
    <recommendedName>
        <fullName evidence="1">SCP domain-containing protein</fullName>
    </recommendedName>
</protein>
<dbReference type="InterPro" id="IPR014044">
    <property type="entry name" value="CAP_dom"/>
</dbReference>
<reference evidence="2 3" key="1">
    <citation type="submission" date="2020-10" db="EMBL/GenBank/DDBJ databases">
        <title>Wide distribution of Phycisphaera-like planctomycetes from WD2101 soil group in peatlands and genome analysis of the first cultivated representative.</title>
        <authorList>
            <person name="Dedysh S.N."/>
            <person name="Beletsky A.V."/>
            <person name="Ivanova A."/>
            <person name="Kulichevskaya I.S."/>
            <person name="Suzina N.E."/>
            <person name="Philippov D.A."/>
            <person name="Rakitin A.L."/>
            <person name="Mardanov A.V."/>
            <person name="Ravin N.V."/>
        </authorList>
    </citation>
    <scope>NUCLEOTIDE SEQUENCE [LARGE SCALE GENOMIC DNA]</scope>
    <source>
        <strain evidence="2 3">M1803</strain>
    </source>
</reference>
<organism evidence="2 3">
    <name type="scientific">Humisphaera borealis</name>
    <dbReference type="NCBI Taxonomy" id="2807512"/>
    <lineage>
        <taxon>Bacteria</taxon>
        <taxon>Pseudomonadati</taxon>
        <taxon>Planctomycetota</taxon>
        <taxon>Phycisphaerae</taxon>
        <taxon>Tepidisphaerales</taxon>
        <taxon>Tepidisphaeraceae</taxon>
        <taxon>Humisphaera</taxon>
    </lineage>
</organism>
<sequence length="377" mass="40478">MTALKPSRPDTQAARPGLPATLSVAGILGAIVCLFALASATHGQAVSESAAAVSAKHVASLRKPGVAPEERQRIADLLLSQGEEGARQLARYAAGDIEPRTAAYLARLDKTCADLVRDRVKAGGGSQKVEAEVSSLRQKSLSVSRSRTLTEAAIKETCDPAIARLTELLQVTPEQAAEKNSELKTARSEVIQIAAFFHSSLEKLPAEQHKALGTMLRPEQLEAVLVAREKHTCLLAMPMTPQDKATLSANVPIAAKLDQGEAMGIAELNRIRLLLGIGALAIDIKLCDASRGHSKDMKRLNFFDHNSPVPGKETPWKRAALAGTKAFSENIYQGSERGERAISVWWYSPGHHANMMGGGKRVGMGREDTYFTQMFGG</sequence>
<name>A0A7M2WQX8_9BACT</name>
<gene>
    <name evidence="2" type="ORF">IPV69_16185</name>
</gene>
<dbReference type="RefSeq" id="WP_206290729.1">
    <property type="nucleotide sequence ID" value="NZ_CP063458.1"/>
</dbReference>
<dbReference type="CDD" id="cd05379">
    <property type="entry name" value="CAP_bacterial"/>
    <property type="match status" value="1"/>
</dbReference>
<evidence type="ECO:0000313" key="3">
    <source>
        <dbReference type="Proteomes" id="UP000593765"/>
    </source>
</evidence>
<dbReference type="Pfam" id="PF00188">
    <property type="entry name" value="CAP"/>
    <property type="match status" value="1"/>
</dbReference>
<dbReference type="PANTHER" id="PTHR31157">
    <property type="entry name" value="SCP DOMAIN-CONTAINING PROTEIN"/>
    <property type="match status" value="1"/>
</dbReference>
<dbReference type="EMBL" id="CP063458">
    <property type="protein sequence ID" value="QOV87819.1"/>
    <property type="molecule type" value="Genomic_DNA"/>
</dbReference>
<dbReference type="Proteomes" id="UP000593765">
    <property type="component" value="Chromosome"/>
</dbReference>
<dbReference type="SUPFAM" id="SSF55797">
    <property type="entry name" value="PR-1-like"/>
    <property type="match status" value="1"/>
</dbReference>
<feature type="domain" description="SCP" evidence="1">
    <location>
        <begin position="267"/>
        <end position="367"/>
    </location>
</feature>
<keyword evidence="3" id="KW-1185">Reference proteome</keyword>
<dbReference type="AlphaFoldDB" id="A0A7M2WQX8"/>
<dbReference type="InterPro" id="IPR035940">
    <property type="entry name" value="CAP_sf"/>
</dbReference>
<accession>A0A7M2WQX8</accession>
<dbReference type="PANTHER" id="PTHR31157:SF1">
    <property type="entry name" value="SCP DOMAIN-CONTAINING PROTEIN"/>
    <property type="match status" value="1"/>
</dbReference>